<dbReference type="RefSeq" id="WP_085682174.1">
    <property type="nucleotide sequence ID" value="NZ_CP020932.1"/>
</dbReference>
<reference evidence="2 3" key="1">
    <citation type="submission" date="2017-04" db="EMBL/GenBank/DDBJ databases">
        <title>Genome Sequence of Marinobacter salarius strain SMR5 Isolated from a culture of the Diatom Skeletonema marinoi.</title>
        <authorList>
            <person name="Topel M."/>
            <person name="Pinder M.I.M."/>
            <person name="Johansson O.N."/>
            <person name="Kourtchenko O."/>
            <person name="Godhe A."/>
            <person name="Clarke A.K."/>
        </authorList>
    </citation>
    <scope>NUCLEOTIDE SEQUENCE [LARGE SCALE GENOMIC DNA]</scope>
    <source>
        <strain evidence="2 3">SMR5</strain>
        <plasmid evidence="3">Plasmid psmr5</plasmid>
    </source>
</reference>
<keyword evidence="1" id="KW-0732">Signal</keyword>
<accession>A0A1W6KFW1</accession>
<dbReference type="Proteomes" id="UP000193100">
    <property type="component" value="Plasmid pSMR5"/>
</dbReference>
<sequence length="419" mass="44550">MRVRHTLCALAVGVAVSSAPTTVQASPGFAAGFAAGCATCAGAASGAFGAINASLTISEQMIGRFLNEGIYATPAPIGFPMLQAQIQASSAKTSSGIVGQIGRTTKSLRSALITATSQKVAVEGTIDSQKPTTLSADSNGGCQSLSYGAVTNIEPRSSLGWGYQYVTTGKFETENGERVGDSVNPPTSVPTDADGMKAQMSSTAVIASQVTNSDFQALKAGAGSAGQSDATVPEILDPSILFNDKSRTLSIEPDEYGISDDQRADYLIQYLNVDAPTHADALATSAVTPAQQNQAAKSQIHDMKFGIAMKAMDDHLKFRRARSQATDADIFLANAMGQSVPDVTSNEDFWHRLTHYRQRDSQWLTQTAVDDEYALAQQVQMEAEALAMKWERWKTKRTKVLLLSQVVSNAMEKESDNAK</sequence>
<evidence type="ECO:0000313" key="2">
    <source>
        <dbReference type="EMBL" id="ARM86212.1"/>
    </source>
</evidence>
<evidence type="ECO:0000256" key="1">
    <source>
        <dbReference type="SAM" id="SignalP"/>
    </source>
</evidence>
<dbReference type="AlphaFoldDB" id="A0A1W6KFW1"/>
<evidence type="ECO:0000313" key="3">
    <source>
        <dbReference type="Proteomes" id="UP000193100"/>
    </source>
</evidence>
<keyword evidence="2" id="KW-0614">Plasmid</keyword>
<dbReference type="EMBL" id="CP020932">
    <property type="protein sequence ID" value="ARM86212.1"/>
    <property type="molecule type" value="Genomic_DNA"/>
</dbReference>
<protein>
    <submittedName>
        <fullName evidence="2">Uncharacterized protein</fullName>
    </submittedName>
</protein>
<geneLocation type="plasmid" evidence="3">
    <name>psmr5</name>
</geneLocation>
<gene>
    <name evidence="2" type="ORF">MARSALSMR5_04192</name>
</gene>
<feature type="signal peptide" evidence="1">
    <location>
        <begin position="1"/>
        <end position="25"/>
    </location>
</feature>
<proteinExistence type="predicted"/>
<organism evidence="2 3">
    <name type="scientific">Marinobacter salarius</name>
    <dbReference type="NCBI Taxonomy" id="1420917"/>
    <lineage>
        <taxon>Bacteria</taxon>
        <taxon>Pseudomonadati</taxon>
        <taxon>Pseudomonadota</taxon>
        <taxon>Gammaproteobacteria</taxon>
        <taxon>Pseudomonadales</taxon>
        <taxon>Marinobacteraceae</taxon>
        <taxon>Marinobacter</taxon>
    </lineage>
</organism>
<name>A0A1W6KFW1_9GAMM</name>
<feature type="chain" id="PRO_5013139869" evidence="1">
    <location>
        <begin position="26"/>
        <end position="419"/>
    </location>
</feature>
<dbReference type="GeneID" id="77258092"/>